<dbReference type="InterPro" id="IPR000073">
    <property type="entry name" value="AB_hydrolase_1"/>
</dbReference>
<dbReference type="EMBL" id="CADCWJ010000296">
    <property type="protein sequence ID" value="CAA9557478.1"/>
    <property type="molecule type" value="Genomic_DNA"/>
</dbReference>
<dbReference type="InterPro" id="IPR029058">
    <property type="entry name" value="AB_hydrolase_fold"/>
</dbReference>
<evidence type="ECO:0000313" key="2">
    <source>
        <dbReference type="EMBL" id="CAA9557478.1"/>
    </source>
</evidence>
<dbReference type="Pfam" id="PF12697">
    <property type="entry name" value="Abhydrolase_6"/>
    <property type="match status" value="1"/>
</dbReference>
<protein>
    <recommendedName>
        <fullName evidence="1">AB hydrolase-1 domain-containing protein</fullName>
    </recommendedName>
</protein>
<sequence>MHHRRLGTSPTVHPTASWIRSFTLVVLLIVLAGGQPFALSNAMANGARAVITPPEQPATGPGGRDYRFDDVTAVRVGDAPAGAWVFSPNGTSEEERQDLPVVVFLHGFGATDPALYREWMDHIARRGSMVIFPDYQVPGFFGGGQEAYLANTFAGIEQAFAHLGSIPDRAHVVGHSLGAVLTAAYGALAPAADLPPAATLTMVTPGGCRTCGNFGSFGVPLPLDLQIPAGTLVRTVVGGDDDFVGDADARAIQGMLSDIPPDRKVFESITSDNHGSPPLVADHLFPQTSGTGESTDALDWYGLWRPFDALMSCADRQRDCELALGDGDDRRFMGTWSDGTPVRPPVAVT</sequence>
<name>A0A6J4UVP6_9BACT</name>
<dbReference type="Gene3D" id="3.40.50.1820">
    <property type="entry name" value="alpha/beta hydrolase"/>
    <property type="match status" value="1"/>
</dbReference>
<evidence type="ECO:0000259" key="1">
    <source>
        <dbReference type="Pfam" id="PF12697"/>
    </source>
</evidence>
<organism evidence="2">
    <name type="scientific">uncultured Thermomicrobiales bacterium</name>
    <dbReference type="NCBI Taxonomy" id="1645740"/>
    <lineage>
        <taxon>Bacteria</taxon>
        <taxon>Pseudomonadati</taxon>
        <taxon>Thermomicrobiota</taxon>
        <taxon>Thermomicrobia</taxon>
        <taxon>Thermomicrobiales</taxon>
        <taxon>environmental samples</taxon>
    </lineage>
</organism>
<feature type="domain" description="AB hydrolase-1" evidence="1">
    <location>
        <begin position="102"/>
        <end position="256"/>
    </location>
</feature>
<dbReference type="AlphaFoldDB" id="A0A6J4UVP6"/>
<proteinExistence type="predicted"/>
<dbReference type="SUPFAM" id="SSF53474">
    <property type="entry name" value="alpha/beta-Hydrolases"/>
    <property type="match status" value="1"/>
</dbReference>
<accession>A0A6J4UVP6</accession>
<gene>
    <name evidence="2" type="ORF">AVDCRST_MAG87-1312</name>
</gene>
<reference evidence="2" key="1">
    <citation type="submission" date="2020-02" db="EMBL/GenBank/DDBJ databases">
        <authorList>
            <person name="Meier V. D."/>
        </authorList>
    </citation>
    <scope>NUCLEOTIDE SEQUENCE</scope>
    <source>
        <strain evidence="2">AVDCRST_MAG87</strain>
    </source>
</reference>